<comment type="subcellular location">
    <subcellularLocation>
        <location evidence="2">Cell membrane</location>
        <topology evidence="2">Lipid-anchor</topology>
    </subcellularLocation>
</comment>
<dbReference type="NCBIfam" id="TIGR01845">
    <property type="entry name" value="outer_NodT"/>
    <property type="match status" value="1"/>
</dbReference>
<keyword evidence="2" id="KW-0472">Membrane</keyword>
<evidence type="ECO:0000313" key="3">
    <source>
        <dbReference type="EMBL" id="MBK0396573.1"/>
    </source>
</evidence>
<dbReference type="PANTHER" id="PTHR30203">
    <property type="entry name" value="OUTER MEMBRANE CATION EFFLUX PROTEIN"/>
    <property type="match status" value="1"/>
</dbReference>
<proteinExistence type="inferred from homology"/>
<keyword evidence="2" id="KW-0812">Transmembrane</keyword>
<feature type="chain" id="PRO_5044978999" evidence="2">
    <location>
        <begin position="18"/>
        <end position="487"/>
    </location>
</feature>
<organism evidence="3 4">
    <name type="scientific">Kingella bonacorsii</name>
    <dbReference type="NCBI Taxonomy" id="2796361"/>
    <lineage>
        <taxon>Bacteria</taxon>
        <taxon>Pseudomonadati</taxon>
        <taxon>Pseudomonadota</taxon>
        <taxon>Betaproteobacteria</taxon>
        <taxon>Neisseriales</taxon>
        <taxon>Neisseriaceae</taxon>
        <taxon>Kingella</taxon>
    </lineage>
</organism>
<name>A0ABS1BTJ5_9NEIS</name>
<keyword evidence="2" id="KW-0564">Palmitate</keyword>
<evidence type="ECO:0000313" key="4">
    <source>
        <dbReference type="Proteomes" id="UP000614058"/>
    </source>
</evidence>
<dbReference type="EMBL" id="JAEHNZ010000002">
    <property type="protein sequence ID" value="MBK0396573.1"/>
    <property type="molecule type" value="Genomic_DNA"/>
</dbReference>
<reference evidence="3 4" key="1">
    <citation type="journal article" date="2021" name="Pathogens">
        <title>Isolation and Characterization of Kingella bonacorsii sp. nov., A Novel Kingella Species Detected in a Stable Periodontitis Subject.</title>
        <authorList>
            <person name="Antezack A."/>
            <person name="Boxberger M."/>
            <person name="Rolland C."/>
            <person name="Monnet-Corti V."/>
            <person name="La Scola B."/>
        </authorList>
    </citation>
    <scope>NUCLEOTIDE SEQUENCE [LARGE SCALE GENOMIC DNA]</scope>
    <source>
        <strain evidence="3 4">Marseille-Q4569</strain>
    </source>
</reference>
<evidence type="ECO:0000256" key="2">
    <source>
        <dbReference type="RuleBase" id="RU362097"/>
    </source>
</evidence>
<feature type="signal peptide" evidence="2">
    <location>
        <begin position="1"/>
        <end position="17"/>
    </location>
</feature>
<protein>
    <submittedName>
        <fullName evidence="3">TolC family protein</fullName>
    </submittedName>
</protein>
<keyword evidence="2" id="KW-1134">Transmembrane beta strand</keyword>
<keyword evidence="4" id="KW-1185">Reference proteome</keyword>
<evidence type="ECO:0000256" key="1">
    <source>
        <dbReference type="ARBA" id="ARBA00007613"/>
    </source>
</evidence>
<gene>
    <name evidence="3" type="ORF">JDW22_08305</name>
</gene>
<dbReference type="Proteomes" id="UP000614058">
    <property type="component" value="Unassembled WGS sequence"/>
</dbReference>
<keyword evidence="2" id="KW-0449">Lipoprotein</keyword>
<dbReference type="Gene3D" id="2.20.200.10">
    <property type="entry name" value="Outer membrane efflux proteins (OEP)"/>
    <property type="match status" value="1"/>
</dbReference>
<accession>A0ABS1BTJ5</accession>
<dbReference type="InterPro" id="IPR003423">
    <property type="entry name" value="OMP_efflux"/>
</dbReference>
<comment type="similarity">
    <text evidence="1 2">Belongs to the outer membrane factor (OMF) (TC 1.B.17) family.</text>
</comment>
<dbReference type="RefSeq" id="WP_200522623.1">
    <property type="nucleotide sequence ID" value="NZ_JAEHNZ010000002.1"/>
</dbReference>
<comment type="caution">
    <text evidence="3">The sequence shown here is derived from an EMBL/GenBank/DDBJ whole genome shotgun (WGS) entry which is preliminary data.</text>
</comment>
<dbReference type="Pfam" id="PF02321">
    <property type="entry name" value="OEP"/>
    <property type="match status" value="2"/>
</dbReference>
<dbReference type="InterPro" id="IPR010131">
    <property type="entry name" value="MdtP/NodT-like"/>
</dbReference>
<dbReference type="SUPFAM" id="SSF56954">
    <property type="entry name" value="Outer membrane efflux proteins (OEP)"/>
    <property type="match status" value="1"/>
</dbReference>
<keyword evidence="2" id="KW-0732">Signal</keyword>
<dbReference type="PANTHER" id="PTHR30203:SF29">
    <property type="entry name" value="PROTEIN CYAE"/>
    <property type="match status" value="1"/>
</dbReference>
<dbReference type="Gene3D" id="1.20.1600.10">
    <property type="entry name" value="Outer membrane efflux proteins (OEP)"/>
    <property type="match status" value="1"/>
</dbReference>
<dbReference type="PROSITE" id="PS51257">
    <property type="entry name" value="PROKAR_LIPOPROTEIN"/>
    <property type="match status" value="1"/>
</dbReference>
<sequence>MHTPTKLLALIIPLALAACAVNTDVPSRVAVPPSFEQTGEQAGAIGQPENANDLARWWATWQDPVLRDLVEQTLRENRNLAAAQATMQAAQAQADLADAVRRPQIGAGANLYATGKQDNPLPNGVRQAAGSINPQLGQADFDNVNLRSAALSASWSPDIFGQKKSDAEAARQVALGEAERWHGAQLMLAAETAQHYLNARALEARQVQAAQRIGSLKNLLRYVQARFKAGHVSAYEVRQVQAQLAAAQAETATLDAQRAAHVRSIAVLTGQVPQGFRLPESGANVLTNLPAPPQGATPLDVLTRRPDVRAAERQARAAAAKLASAKMDRLPRFDIQFAWSNGRIGLDSNLSSIAKSTGGLLSAGVTVPLFTAGRIRANIAAADARVQAAAAQYDNTVLTALAEVDSSYHLQRGLFDQRARAADAAAQSSRQASQSRRLFELGKLTLDQALTAEIAASQAQEALVRARLAEGENLLRLYQALGGGWQD</sequence>